<name>A0AAF0C9K0_9GAMM</name>
<dbReference type="InterPro" id="IPR036852">
    <property type="entry name" value="Peptidase_S8/S53_dom_sf"/>
</dbReference>
<feature type="active site" description="Charge relay system" evidence="6 7">
    <location>
        <position position="185"/>
    </location>
</feature>
<keyword evidence="5 7" id="KW-0720">Serine protease</keyword>
<accession>A0AAF0C9K0</accession>
<dbReference type="PRINTS" id="PR00723">
    <property type="entry name" value="SUBTILISIN"/>
</dbReference>
<feature type="active site" description="Charge relay system" evidence="6 7">
    <location>
        <position position="153"/>
    </location>
</feature>
<dbReference type="Pfam" id="PF04151">
    <property type="entry name" value="PPC"/>
    <property type="match status" value="1"/>
</dbReference>
<dbReference type="SUPFAM" id="SSF49785">
    <property type="entry name" value="Galactose-binding domain-like"/>
    <property type="match status" value="1"/>
</dbReference>
<dbReference type="Pfam" id="PF01483">
    <property type="entry name" value="P_proprotein"/>
    <property type="match status" value="1"/>
</dbReference>
<evidence type="ECO:0000256" key="2">
    <source>
        <dbReference type="ARBA" id="ARBA00022512"/>
    </source>
</evidence>
<evidence type="ECO:0000256" key="3">
    <source>
        <dbReference type="ARBA" id="ARBA00022670"/>
    </source>
</evidence>
<dbReference type="Pfam" id="PF02225">
    <property type="entry name" value="PA"/>
    <property type="match status" value="1"/>
</dbReference>
<keyword evidence="2" id="KW-0134">Cell wall</keyword>
<evidence type="ECO:0000256" key="4">
    <source>
        <dbReference type="ARBA" id="ARBA00022801"/>
    </source>
</evidence>
<dbReference type="EMBL" id="CP059733">
    <property type="protein sequence ID" value="WDE05551.1"/>
    <property type="molecule type" value="Genomic_DNA"/>
</dbReference>
<sequence>MKVSKFTASVIALAVSSAFAVQAADERYIINVDNNNKAAVTALAKKLGAEIKVDADGFIAATFKGKNLNTVKKMMSNPVQSLQARGVTMAADVVNNATFNAIEIDHPRYLMATYDDDAGDPRTQQITPYSIKQSQADQVNFNANAGMKVCVVDSGLDQHHADFDWNNITGDNDSGTGNWNDGGSHGTHVAGTIGALDNNVGVVGMAPGVAMHIIKVFRDTDGKWGYSSDLAHAAQKCTDAGANIISMSLGGGGANATEENAFDAFTAAGGLVVAAAGNDGDNTRSYPAGYESVMMIGGNSKDNGRYESSQFPSCQATRDDCVEVTAGGLDVLSTYPMDTPTLAEIQVGSQTLTADIASNSETPVGSLSGNAYYMGTAEATDAGANGNICVIDRGNISFHDKVKNCEDSGGIGAIIINNEAGPLGATLGDNNTTTIPTVTALLSDKATLTAATSVDIDVSATGYNIISGTSMATPGVSGVAALVWSNHTQCTGTQIREVLKATAEDLGDAGHDVYYGYGVVKAKAAHDYITEHGCDGPVASNELTNGVAKTGLAASKGQDLTYTFQVPAGATNLSFNTTGGNGGDADLYVNFGSAASSSNNDCKSESATSTESCAIASAQEGTYHVTVSAYSTFSNLNLVASYTEGGSTPVNNTYSNNTSAAITDRNTTSSVISVNDSGSSAIATVDVDITHTYSGDLLLTLVSPSGAEQVLRSYTGRSTDDIKESYNVEGFASSERNGNWTLRVHDNAGGDTGTLNSWTINFK</sequence>
<dbReference type="Proteomes" id="UP000032352">
    <property type="component" value="Chromosome"/>
</dbReference>
<dbReference type="KEGG" id="tvd:SG34_000955"/>
<dbReference type="PANTHER" id="PTHR43806:SF11">
    <property type="entry name" value="CEREVISIN-RELATED"/>
    <property type="match status" value="1"/>
</dbReference>
<evidence type="ECO:0000256" key="5">
    <source>
        <dbReference type="ARBA" id="ARBA00022825"/>
    </source>
</evidence>
<evidence type="ECO:0000256" key="7">
    <source>
        <dbReference type="PROSITE-ProRule" id="PRU01240"/>
    </source>
</evidence>
<dbReference type="InterPro" id="IPR002884">
    <property type="entry name" value="P_dom"/>
</dbReference>
<evidence type="ECO:0000313" key="10">
    <source>
        <dbReference type="EMBL" id="WDE05551.1"/>
    </source>
</evidence>
<dbReference type="SUPFAM" id="SSF52743">
    <property type="entry name" value="Subtilisin-like"/>
    <property type="match status" value="1"/>
</dbReference>
<dbReference type="Gene3D" id="3.40.50.200">
    <property type="entry name" value="Peptidase S8/S53 domain"/>
    <property type="match status" value="1"/>
</dbReference>
<keyword evidence="2" id="KW-0964">Secreted</keyword>
<evidence type="ECO:0000256" key="1">
    <source>
        <dbReference type="ARBA" id="ARBA00011073"/>
    </source>
</evidence>
<dbReference type="Pfam" id="PF00082">
    <property type="entry name" value="Peptidase_S8"/>
    <property type="match status" value="1"/>
</dbReference>
<dbReference type="InterPro" id="IPR050131">
    <property type="entry name" value="Peptidase_S8_subtilisin-like"/>
</dbReference>
<dbReference type="InterPro" id="IPR007280">
    <property type="entry name" value="Peptidase_C_arc/bac"/>
</dbReference>
<dbReference type="PANTHER" id="PTHR43806">
    <property type="entry name" value="PEPTIDASE S8"/>
    <property type="match status" value="1"/>
</dbReference>
<evidence type="ECO:0000256" key="6">
    <source>
        <dbReference type="PIRSR" id="PIRSR615500-1"/>
    </source>
</evidence>
<feature type="chain" id="PRO_5041979152" evidence="8">
    <location>
        <begin position="24"/>
        <end position="763"/>
    </location>
</feature>
<organism evidence="10 11">
    <name type="scientific">Thalassomonas viridans</name>
    <dbReference type="NCBI Taxonomy" id="137584"/>
    <lineage>
        <taxon>Bacteria</taxon>
        <taxon>Pseudomonadati</taxon>
        <taxon>Pseudomonadota</taxon>
        <taxon>Gammaproteobacteria</taxon>
        <taxon>Alteromonadales</taxon>
        <taxon>Colwelliaceae</taxon>
        <taxon>Thalassomonas</taxon>
    </lineage>
</organism>
<comment type="similarity">
    <text evidence="1 7">Belongs to the peptidase S8 family.</text>
</comment>
<dbReference type="InterPro" id="IPR000209">
    <property type="entry name" value="Peptidase_S8/S53_dom"/>
</dbReference>
<dbReference type="PROSITE" id="PS00138">
    <property type="entry name" value="SUBTILASE_SER"/>
    <property type="match status" value="1"/>
</dbReference>
<dbReference type="GO" id="GO:0005615">
    <property type="term" value="C:extracellular space"/>
    <property type="evidence" value="ECO:0007669"/>
    <property type="project" value="TreeGrafter"/>
</dbReference>
<dbReference type="PROSITE" id="PS51892">
    <property type="entry name" value="SUBTILASE"/>
    <property type="match status" value="1"/>
</dbReference>
<reference evidence="10 11" key="1">
    <citation type="journal article" date="2015" name="Genome Announc.">
        <title>Draft Genome Sequences of Marine Isolates of Thalassomonas viridans and Thalassomonas actiniarum.</title>
        <authorList>
            <person name="Olonade I."/>
            <person name="van Zyl L.J."/>
            <person name="Trindade M."/>
        </authorList>
    </citation>
    <scope>NUCLEOTIDE SEQUENCE [LARGE SCALE GENOMIC DNA]</scope>
    <source>
        <strain evidence="10 11">XOM25</strain>
    </source>
</reference>
<dbReference type="InterPro" id="IPR015500">
    <property type="entry name" value="Peptidase_S8_subtilisin-rel"/>
</dbReference>
<reference evidence="10 11" key="2">
    <citation type="journal article" date="2022" name="Mar. Drugs">
        <title>Bioassay-Guided Fractionation Leads to the Detection of Cholic Acid Generated by the Rare Thalassomonas sp.</title>
        <authorList>
            <person name="Pheiffer F."/>
            <person name="Schneider Y.K."/>
            <person name="Hansen E.H."/>
            <person name="Andersen J.H."/>
            <person name="Isaksson J."/>
            <person name="Busche T."/>
            <person name="R C."/>
            <person name="Kalinowski J."/>
            <person name="Zyl L.V."/>
            <person name="Trindade M."/>
        </authorList>
    </citation>
    <scope>NUCLEOTIDE SEQUENCE [LARGE SCALE GENOMIC DNA]</scope>
    <source>
        <strain evidence="10 11">XOM25</strain>
    </source>
</reference>
<evidence type="ECO:0000256" key="8">
    <source>
        <dbReference type="SAM" id="SignalP"/>
    </source>
</evidence>
<keyword evidence="11" id="KW-1185">Reference proteome</keyword>
<dbReference type="GO" id="GO:0004252">
    <property type="term" value="F:serine-type endopeptidase activity"/>
    <property type="evidence" value="ECO:0007669"/>
    <property type="project" value="UniProtKB-UniRule"/>
</dbReference>
<gene>
    <name evidence="10" type="ORF">SG34_000955</name>
</gene>
<protein>
    <submittedName>
        <fullName evidence="10">S8 family serine peptidase</fullName>
    </submittedName>
</protein>
<dbReference type="PROSITE" id="PS51829">
    <property type="entry name" value="P_HOMO_B"/>
    <property type="match status" value="1"/>
</dbReference>
<dbReference type="InterPro" id="IPR008979">
    <property type="entry name" value="Galactose-bd-like_sf"/>
</dbReference>
<dbReference type="PROSITE" id="PS00137">
    <property type="entry name" value="SUBTILASE_HIS"/>
    <property type="match status" value="1"/>
</dbReference>
<evidence type="ECO:0000259" key="9">
    <source>
        <dbReference type="PROSITE" id="PS51829"/>
    </source>
</evidence>
<dbReference type="Gene3D" id="2.60.120.380">
    <property type="match status" value="1"/>
</dbReference>
<keyword evidence="4 7" id="KW-0378">Hydrolase</keyword>
<dbReference type="InterPro" id="IPR022398">
    <property type="entry name" value="Peptidase_S8_His-AS"/>
</dbReference>
<feature type="signal peptide" evidence="8">
    <location>
        <begin position="1"/>
        <end position="23"/>
    </location>
</feature>
<keyword evidence="8" id="KW-0732">Signal</keyword>
<dbReference type="AlphaFoldDB" id="A0AAF0C9K0"/>
<dbReference type="GO" id="GO:0006508">
    <property type="term" value="P:proteolysis"/>
    <property type="evidence" value="ECO:0007669"/>
    <property type="project" value="UniProtKB-KW"/>
</dbReference>
<keyword evidence="3 7" id="KW-0645">Protease</keyword>
<evidence type="ECO:0000313" key="11">
    <source>
        <dbReference type="Proteomes" id="UP000032352"/>
    </source>
</evidence>
<dbReference type="InterPro" id="IPR003137">
    <property type="entry name" value="PA_domain"/>
</dbReference>
<dbReference type="Gene3D" id="3.50.30.30">
    <property type="match status" value="1"/>
</dbReference>
<dbReference type="Gene3D" id="2.60.120.260">
    <property type="entry name" value="Galactose-binding domain-like"/>
    <property type="match status" value="1"/>
</dbReference>
<proteinExistence type="inferred from homology"/>
<dbReference type="InterPro" id="IPR023828">
    <property type="entry name" value="Peptidase_S8_Ser-AS"/>
</dbReference>
<feature type="active site" description="Charge relay system" evidence="6 7">
    <location>
        <position position="470"/>
    </location>
</feature>
<feature type="domain" description="P/Homo B" evidence="9">
    <location>
        <begin position="643"/>
        <end position="763"/>
    </location>
</feature>